<reference evidence="1 2" key="1">
    <citation type="submission" date="2023-09" db="EMBL/GenBank/DDBJ databases">
        <title>Streptomyces sp. nov.: A antagonism against Alternaria gaisen Producing Streptochlin, Isolated from Tamarix root soil.</title>
        <authorList>
            <person name="Chen Y."/>
        </authorList>
    </citation>
    <scope>NUCLEOTIDE SEQUENCE [LARGE SCALE GENOMIC DNA]</scope>
    <source>
        <strain evidence="1 2">TRM76323</strain>
    </source>
</reference>
<dbReference type="EMBL" id="JAWCTQ010000003">
    <property type="protein sequence ID" value="MDT9681289.1"/>
    <property type="molecule type" value="Genomic_DNA"/>
</dbReference>
<keyword evidence="2" id="KW-1185">Reference proteome</keyword>
<sequence length="208" mass="22551">MVSLGLVLGACVDSGSDESEKRLVTSSEICEGIFSGDVARVLEKTTATHEFFPFEWRSGIAETAESIKLAYAPGGAPGRSEKVNLCLVYRPNSTTPDIEIGFSLSEEKEFSSDGLDLVRYELGRHALAGTEKALLYSECVSPKLGGSSEHPALLRGQLSRDFRSPTPAEETREANLRLLAAATRALARFLQCENDADMPEAPVLRRIS</sequence>
<accession>A0ABU3QFW2</accession>
<evidence type="ECO:0000313" key="1">
    <source>
        <dbReference type="EMBL" id="MDT9681289.1"/>
    </source>
</evidence>
<gene>
    <name evidence="1" type="ORF">RND61_04260</name>
</gene>
<organism evidence="1 2">
    <name type="scientific">Streptomyces tamarix</name>
    <dbReference type="NCBI Taxonomy" id="3078565"/>
    <lineage>
        <taxon>Bacteria</taxon>
        <taxon>Bacillati</taxon>
        <taxon>Actinomycetota</taxon>
        <taxon>Actinomycetes</taxon>
        <taxon>Kitasatosporales</taxon>
        <taxon>Streptomycetaceae</taxon>
        <taxon>Streptomyces</taxon>
    </lineage>
</organism>
<dbReference type="RefSeq" id="WP_315876294.1">
    <property type="nucleotide sequence ID" value="NZ_JAWCTQ010000003.1"/>
</dbReference>
<dbReference type="Proteomes" id="UP001250181">
    <property type="component" value="Unassembled WGS sequence"/>
</dbReference>
<comment type="caution">
    <text evidence="1">The sequence shown here is derived from an EMBL/GenBank/DDBJ whole genome shotgun (WGS) entry which is preliminary data.</text>
</comment>
<evidence type="ECO:0008006" key="3">
    <source>
        <dbReference type="Google" id="ProtNLM"/>
    </source>
</evidence>
<proteinExistence type="predicted"/>
<name>A0ABU3QFW2_9ACTN</name>
<evidence type="ECO:0000313" key="2">
    <source>
        <dbReference type="Proteomes" id="UP001250181"/>
    </source>
</evidence>
<protein>
    <recommendedName>
        <fullName evidence="3">Lipoprotein</fullName>
    </recommendedName>
</protein>